<dbReference type="EMBL" id="JAIWYP010000001">
    <property type="protein sequence ID" value="KAH3888393.1"/>
    <property type="molecule type" value="Genomic_DNA"/>
</dbReference>
<evidence type="ECO:0000313" key="1">
    <source>
        <dbReference type="EMBL" id="KAH3888393.1"/>
    </source>
</evidence>
<organism evidence="1 2">
    <name type="scientific">Dreissena polymorpha</name>
    <name type="common">Zebra mussel</name>
    <name type="synonym">Mytilus polymorpha</name>
    <dbReference type="NCBI Taxonomy" id="45954"/>
    <lineage>
        <taxon>Eukaryota</taxon>
        <taxon>Metazoa</taxon>
        <taxon>Spiralia</taxon>
        <taxon>Lophotrochozoa</taxon>
        <taxon>Mollusca</taxon>
        <taxon>Bivalvia</taxon>
        <taxon>Autobranchia</taxon>
        <taxon>Heteroconchia</taxon>
        <taxon>Euheterodonta</taxon>
        <taxon>Imparidentia</taxon>
        <taxon>Neoheterodontei</taxon>
        <taxon>Myida</taxon>
        <taxon>Dreissenoidea</taxon>
        <taxon>Dreissenidae</taxon>
        <taxon>Dreissena</taxon>
    </lineage>
</organism>
<protein>
    <submittedName>
        <fullName evidence="1">Uncharacterized protein</fullName>
    </submittedName>
</protein>
<accession>A0A9D4N2G3</accession>
<keyword evidence="2" id="KW-1185">Reference proteome</keyword>
<dbReference type="AlphaFoldDB" id="A0A9D4N2G3"/>
<comment type="caution">
    <text evidence="1">The sequence shown here is derived from an EMBL/GenBank/DDBJ whole genome shotgun (WGS) entry which is preliminary data.</text>
</comment>
<reference evidence="1" key="1">
    <citation type="journal article" date="2019" name="bioRxiv">
        <title>The Genome of the Zebra Mussel, Dreissena polymorpha: A Resource for Invasive Species Research.</title>
        <authorList>
            <person name="McCartney M.A."/>
            <person name="Auch B."/>
            <person name="Kono T."/>
            <person name="Mallez S."/>
            <person name="Zhang Y."/>
            <person name="Obille A."/>
            <person name="Becker A."/>
            <person name="Abrahante J.E."/>
            <person name="Garbe J."/>
            <person name="Badalamenti J.P."/>
            <person name="Herman A."/>
            <person name="Mangelson H."/>
            <person name="Liachko I."/>
            <person name="Sullivan S."/>
            <person name="Sone E.D."/>
            <person name="Koren S."/>
            <person name="Silverstein K.A.T."/>
            <person name="Beckman K.B."/>
            <person name="Gohl D.M."/>
        </authorList>
    </citation>
    <scope>NUCLEOTIDE SEQUENCE</scope>
    <source>
        <strain evidence="1">Duluth1</strain>
        <tissue evidence="1">Whole animal</tissue>
    </source>
</reference>
<proteinExistence type="predicted"/>
<name>A0A9D4N2G3_DREPO</name>
<sequence length="64" mass="7314">MGEYAVVHIATGKDIKRALRCHVLAHQCLNRQLIAEMTQEDPEIQILLDHAEQLHSSLLGSRRR</sequence>
<gene>
    <name evidence="1" type="ORF">DPMN_012426</name>
</gene>
<evidence type="ECO:0000313" key="2">
    <source>
        <dbReference type="Proteomes" id="UP000828390"/>
    </source>
</evidence>
<dbReference type="Proteomes" id="UP000828390">
    <property type="component" value="Unassembled WGS sequence"/>
</dbReference>
<reference evidence="1" key="2">
    <citation type="submission" date="2020-11" db="EMBL/GenBank/DDBJ databases">
        <authorList>
            <person name="McCartney M.A."/>
            <person name="Auch B."/>
            <person name="Kono T."/>
            <person name="Mallez S."/>
            <person name="Becker A."/>
            <person name="Gohl D.M."/>
            <person name="Silverstein K.A.T."/>
            <person name="Koren S."/>
            <person name="Bechman K.B."/>
            <person name="Herman A."/>
            <person name="Abrahante J.E."/>
            <person name="Garbe J."/>
        </authorList>
    </citation>
    <scope>NUCLEOTIDE SEQUENCE</scope>
    <source>
        <strain evidence="1">Duluth1</strain>
        <tissue evidence="1">Whole animal</tissue>
    </source>
</reference>